<protein>
    <submittedName>
        <fullName evidence="1">Uncharacterized protein</fullName>
    </submittedName>
</protein>
<evidence type="ECO:0000313" key="1">
    <source>
        <dbReference type="EMBL" id="KAI9557836.1"/>
    </source>
</evidence>
<dbReference type="Proteomes" id="UP000820818">
    <property type="component" value="Linkage Group LG5"/>
</dbReference>
<proteinExistence type="predicted"/>
<gene>
    <name evidence="1" type="ORF">GHT06_014585</name>
</gene>
<reference evidence="1 2" key="1">
    <citation type="submission" date="2022-05" db="EMBL/GenBank/DDBJ databases">
        <title>A multi-omics perspective on studying reproductive biology in Daphnia sinensis.</title>
        <authorList>
            <person name="Jia J."/>
        </authorList>
    </citation>
    <scope>NUCLEOTIDE SEQUENCE [LARGE SCALE GENOMIC DNA]</scope>
    <source>
        <strain evidence="1 2">WSL</strain>
    </source>
</reference>
<keyword evidence="2" id="KW-1185">Reference proteome</keyword>
<name>A0AAD5PS42_9CRUS</name>
<evidence type="ECO:0000313" key="2">
    <source>
        <dbReference type="Proteomes" id="UP000820818"/>
    </source>
</evidence>
<organism evidence="1 2">
    <name type="scientific">Daphnia sinensis</name>
    <dbReference type="NCBI Taxonomy" id="1820382"/>
    <lineage>
        <taxon>Eukaryota</taxon>
        <taxon>Metazoa</taxon>
        <taxon>Ecdysozoa</taxon>
        <taxon>Arthropoda</taxon>
        <taxon>Crustacea</taxon>
        <taxon>Branchiopoda</taxon>
        <taxon>Diplostraca</taxon>
        <taxon>Cladocera</taxon>
        <taxon>Anomopoda</taxon>
        <taxon>Daphniidae</taxon>
        <taxon>Daphnia</taxon>
        <taxon>Daphnia similis group</taxon>
    </lineage>
</organism>
<dbReference type="AlphaFoldDB" id="A0AAD5PS42"/>
<comment type="caution">
    <text evidence="1">The sequence shown here is derived from an EMBL/GenBank/DDBJ whole genome shotgun (WGS) entry which is preliminary data.</text>
</comment>
<accession>A0AAD5PS42</accession>
<sequence>MPLFFCDFLFLQLAAINESRNGGELLTSFISSDLALKSAGKLRDWRSITMDIKVGNAVFHQFSKNVACTSW</sequence>
<dbReference type="EMBL" id="WJBH02000005">
    <property type="protein sequence ID" value="KAI9557836.1"/>
    <property type="molecule type" value="Genomic_DNA"/>
</dbReference>